<reference evidence="2" key="1">
    <citation type="submission" date="2023-09" db="EMBL/GenBank/DDBJ databases">
        <authorList>
            <person name="Li S."/>
            <person name="Li X."/>
            <person name="Zhang C."/>
            <person name="Zhao Z."/>
        </authorList>
    </citation>
    <scope>NUCLEOTIDE SEQUENCE [LARGE SCALE GENOMIC DNA]</scope>
    <source>
        <strain evidence="2">SQ345</strain>
    </source>
</reference>
<dbReference type="Proteomes" id="UP001248581">
    <property type="component" value="Chromosome"/>
</dbReference>
<dbReference type="InterPro" id="IPR008886">
    <property type="entry name" value="UPF0227/Esterase_YqiA"/>
</dbReference>
<gene>
    <name evidence="1" type="ORF">RI845_04040</name>
</gene>
<accession>A0ABY9TKH1</accession>
<dbReference type="SUPFAM" id="SSF53474">
    <property type="entry name" value="alpha/beta-Hydrolases"/>
    <property type="match status" value="1"/>
</dbReference>
<dbReference type="PANTHER" id="PTHR35602:SF3">
    <property type="entry name" value="ESTERASE YQIA"/>
    <property type="match status" value="1"/>
</dbReference>
<evidence type="ECO:0000313" key="1">
    <source>
        <dbReference type="EMBL" id="WNC69329.1"/>
    </source>
</evidence>
<keyword evidence="2" id="KW-1185">Reference proteome</keyword>
<dbReference type="GO" id="GO:0016787">
    <property type="term" value="F:hydrolase activity"/>
    <property type="evidence" value="ECO:0007669"/>
    <property type="project" value="UniProtKB-KW"/>
</dbReference>
<protein>
    <submittedName>
        <fullName evidence="1">YqiA/YcfP family alpha/beta fold hydrolase</fullName>
    </submittedName>
</protein>
<proteinExistence type="predicted"/>
<keyword evidence="1" id="KW-0378">Hydrolase</keyword>
<evidence type="ECO:0000313" key="2">
    <source>
        <dbReference type="Proteomes" id="UP001248581"/>
    </source>
</evidence>
<dbReference type="Pfam" id="PF05728">
    <property type="entry name" value="UPF0227"/>
    <property type="match status" value="1"/>
</dbReference>
<name>A0ABY9TKH1_9GAMM</name>
<dbReference type="EMBL" id="CP134146">
    <property type="protein sequence ID" value="WNC69329.1"/>
    <property type="molecule type" value="Genomic_DNA"/>
</dbReference>
<dbReference type="RefSeq" id="WP_348388472.1">
    <property type="nucleotide sequence ID" value="NZ_CP134146.1"/>
</dbReference>
<sequence>MKQKILVIHGFNSSPQSLKAQITKQYIQQNFPSVEVICPQLLSNPNAAIEQLSNIIDSDNQCRWFLTGSSLGGYFATYLADKYNLKAALINPAVKPYELLDDILGEQTNPYTNEVYQVTLEHMHHLKTFEIDKINAKNLLVMVQTGDEVLDYQQAVNKYQQSQLCVQQGGDHSFINFDKMLPDIVNFFQLNKTISN</sequence>
<dbReference type="Gene3D" id="3.40.50.1820">
    <property type="entry name" value="alpha/beta hydrolase"/>
    <property type="match status" value="1"/>
</dbReference>
<organism evidence="1 2">
    <name type="scientific">Thalassotalea nanhaiensis</name>
    <dbReference type="NCBI Taxonomy" id="3065648"/>
    <lineage>
        <taxon>Bacteria</taxon>
        <taxon>Pseudomonadati</taxon>
        <taxon>Pseudomonadota</taxon>
        <taxon>Gammaproteobacteria</taxon>
        <taxon>Alteromonadales</taxon>
        <taxon>Colwelliaceae</taxon>
        <taxon>Thalassotalea</taxon>
    </lineage>
</organism>
<dbReference type="PANTHER" id="PTHR35602">
    <property type="entry name" value="ESTERASE YQIA-RELATED"/>
    <property type="match status" value="1"/>
</dbReference>
<dbReference type="InterPro" id="IPR029058">
    <property type="entry name" value="AB_hydrolase_fold"/>
</dbReference>